<dbReference type="PIRSF" id="PIRSF000729">
    <property type="entry name" value="GK"/>
    <property type="match status" value="1"/>
</dbReference>
<evidence type="ECO:0000256" key="8">
    <source>
        <dbReference type="HAMAP-Rule" id="MF_00456"/>
    </source>
</evidence>
<keyword evidence="3 8" id="KW-0641">Proline biosynthesis</keyword>
<dbReference type="EC" id="2.7.2.11" evidence="8"/>
<dbReference type="GO" id="GO:0003723">
    <property type="term" value="F:RNA binding"/>
    <property type="evidence" value="ECO:0007669"/>
    <property type="project" value="InterPro"/>
</dbReference>
<dbReference type="SUPFAM" id="SSF88697">
    <property type="entry name" value="PUA domain-like"/>
    <property type="match status" value="1"/>
</dbReference>
<dbReference type="GO" id="GO:0055129">
    <property type="term" value="P:L-proline biosynthetic process"/>
    <property type="evidence" value="ECO:0007669"/>
    <property type="project" value="UniProtKB-UniRule"/>
</dbReference>
<comment type="function">
    <text evidence="8">Catalyzes the transfer of a phosphate group to glutamate to form L-glutamate 5-phosphate.</text>
</comment>
<accession>A0A934IAR0</accession>
<organism evidence="10 11">
    <name type="scientific">Sanguibacter suaedae</name>
    <dbReference type="NCBI Taxonomy" id="2795737"/>
    <lineage>
        <taxon>Bacteria</taxon>
        <taxon>Bacillati</taxon>
        <taxon>Actinomycetota</taxon>
        <taxon>Actinomycetes</taxon>
        <taxon>Micrococcales</taxon>
        <taxon>Sanguibacteraceae</taxon>
        <taxon>Sanguibacter</taxon>
    </lineage>
</organism>
<evidence type="ECO:0000256" key="4">
    <source>
        <dbReference type="ARBA" id="ARBA00022679"/>
    </source>
</evidence>
<dbReference type="PRINTS" id="PR00474">
    <property type="entry name" value="GLU5KINASE"/>
</dbReference>
<comment type="subcellular location">
    <subcellularLocation>
        <location evidence="8">Cytoplasm</location>
    </subcellularLocation>
</comment>
<dbReference type="PANTHER" id="PTHR43654:SF1">
    <property type="entry name" value="ISOPENTENYL PHOSPHATE KINASE"/>
    <property type="match status" value="1"/>
</dbReference>
<keyword evidence="2 8" id="KW-0028">Amino-acid biosynthesis</keyword>
<feature type="binding site" evidence="8">
    <location>
        <position position="153"/>
    </location>
    <ligand>
        <name>substrate</name>
    </ligand>
</feature>
<comment type="similarity">
    <text evidence="8">Belongs to the glutamate 5-kinase family.</text>
</comment>
<sequence length="387" mass="40709">MGCVNDNQARPLTRTSMRDAHRVVIKIGSSSLTGEDGRLDGAALHALVDVIAARRAAGHEVLLITSGAIAAGLAPLGLSARPGDLATAQAAASVGQGLLVARYTEAFASHGLRVAQVLLTAEDTIRRGHYRNVQRSLERLLDLGVVPIINENDAVATGEIRFGDNDRLASLVSHLVHADAMILLTDVDGLYDGNPALPGTSRIPEVLSPADIADVDASSKGSSVGTGGMLTKLEAVSIATSTGVPVVLTKAENVAQALAGEDVGTWFAVTGRRMTRRRLWLRYAARARGRLVLDEGAVRAVLAGRASLLPAGITGVEGDFESSDPVELVDPAGKVVARGLVSYDSQELPELLGRTTPDLRDDLGEGYDRAVVHRDDLVLVRKPRRSA</sequence>
<dbReference type="Pfam" id="PF00696">
    <property type="entry name" value="AA_kinase"/>
    <property type="match status" value="1"/>
</dbReference>
<dbReference type="GO" id="GO:0005829">
    <property type="term" value="C:cytosol"/>
    <property type="evidence" value="ECO:0007669"/>
    <property type="project" value="TreeGrafter"/>
</dbReference>
<keyword evidence="7 8" id="KW-0067">ATP-binding</keyword>
<feature type="binding site" evidence="8">
    <location>
        <begin position="226"/>
        <end position="232"/>
    </location>
    <ligand>
        <name>ATP</name>
        <dbReference type="ChEBI" id="CHEBI:30616"/>
    </ligand>
</feature>
<evidence type="ECO:0000256" key="3">
    <source>
        <dbReference type="ARBA" id="ARBA00022650"/>
    </source>
</evidence>
<keyword evidence="1 8" id="KW-0963">Cytoplasm</keyword>
<keyword evidence="5 8" id="KW-0547">Nucleotide-binding</keyword>
<evidence type="ECO:0000256" key="1">
    <source>
        <dbReference type="ARBA" id="ARBA00022490"/>
    </source>
</evidence>
<keyword evidence="6 8" id="KW-0418">Kinase</keyword>
<dbReference type="CDD" id="cd21157">
    <property type="entry name" value="PUA_G5K"/>
    <property type="match status" value="1"/>
</dbReference>
<protein>
    <recommendedName>
        <fullName evidence="8">Glutamate 5-kinase</fullName>
        <ecNumber evidence="8">2.7.2.11</ecNumber>
    </recommendedName>
    <alternativeName>
        <fullName evidence="8">Gamma-glutamyl kinase</fullName>
        <shortName evidence="8">GK</shortName>
    </alternativeName>
</protein>
<dbReference type="GO" id="GO:0005524">
    <property type="term" value="F:ATP binding"/>
    <property type="evidence" value="ECO:0007669"/>
    <property type="project" value="UniProtKB-KW"/>
</dbReference>
<dbReference type="PROSITE" id="PS50890">
    <property type="entry name" value="PUA"/>
    <property type="match status" value="1"/>
</dbReference>
<feature type="binding site" evidence="8">
    <location>
        <position position="165"/>
    </location>
    <ligand>
        <name>substrate</name>
    </ligand>
</feature>
<evidence type="ECO:0000259" key="9">
    <source>
        <dbReference type="SMART" id="SM00359"/>
    </source>
</evidence>
<dbReference type="Gene3D" id="3.40.1160.10">
    <property type="entry name" value="Acetylglutamate kinase-like"/>
    <property type="match status" value="2"/>
</dbReference>
<dbReference type="HAMAP" id="MF_00456">
    <property type="entry name" value="ProB"/>
    <property type="match status" value="1"/>
</dbReference>
<dbReference type="InterPro" id="IPR001057">
    <property type="entry name" value="Glu/AcGlu_kinase"/>
</dbReference>
<feature type="binding site" evidence="8">
    <location>
        <position position="66"/>
    </location>
    <ligand>
        <name>substrate</name>
    </ligand>
</feature>
<feature type="binding site" evidence="8">
    <location>
        <begin position="185"/>
        <end position="186"/>
    </location>
    <ligand>
        <name>ATP</name>
        <dbReference type="ChEBI" id="CHEBI:30616"/>
    </ligand>
</feature>
<dbReference type="SUPFAM" id="SSF53633">
    <property type="entry name" value="Carbamate kinase-like"/>
    <property type="match status" value="1"/>
</dbReference>
<evidence type="ECO:0000313" key="10">
    <source>
        <dbReference type="EMBL" id="MBI9114441.1"/>
    </source>
</evidence>
<dbReference type="EMBL" id="JAEINH010000003">
    <property type="protein sequence ID" value="MBI9114441.1"/>
    <property type="molecule type" value="Genomic_DNA"/>
</dbReference>
<dbReference type="Proteomes" id="UP000602087">
    <property type="component" value="Unassembled WGS sequence"/>
</dbReference>
<evidence type="ECO:0000256" key="7">
    <source>
        <dbReference type="ARBA" id="ARBA00022840"/>
    </source>
</evidence>
<reference evidence="10" key="1">
    <citation type="submission" date="2020-12" db="EMBL/GenBank/DDBJ databases">
        <title>Sanguibacter suaedae sp. nov., isolated from Suaeda aralocaspica.</title>
        <authorList>
            <person name="Ma Q."/>
        </authorList>
    </citation>
    <scope>NUCLEOTIDE SEQUENCE</scope>
    <source>
        <strain evidence="10">YZGR15</strain>
    </source>
</reference>
<comment type="caution">
    <text evidence="10">The sequence shown here is derived from an EMBL/GenBank/DDBJ whole genome shotgun (WGS) entry which is preliminary data.</text>
</comment>
<dbReference type="InterPro" id="IPR005715">
    <property type="entry name" value="Glu_5kinase/COase_Synthase"/>
</dbReference>
<dbReference type="SMART" id="SM00359">
    <property type="entry name" value="PUA"/>
    <property type="match status" value="1"/>
</dbReference>
<evidence type="ECO:0000256" key="6">
    <source>
        <dbReference type="ARBA" id="ARBA00022777"/>
    </source>
</evidence>
<dbReference type="FunFam" id="3.40.1160.10:FF:000018">
    <property type="entry name" value="Glutamate 5-kinase"/>
    <property type="match status" value="1"/>
</dbReference>
<dbReference type="AlphaFoldDB" id="A0A934IAR0"/>
<gene>
    <name evidence="8" type="primary">proB</name>
    <name evidence="10" type="ORF">JAV76_05365</name>
</gene>
<dbReference type="InterPro" id="IPR036974">
    <property type="entry name" value="PUA_sf"/>
</dbReference>
<name>A0A934IAR0_9MICO</name>
<dbReference type="InterPro" id="IPR001048">
    <property type="entry name" value="Asp/Glu/Uridylate_kinase"/>
</dbReference>
<dbReference type="Pfam" id="PF01472">
    <property type="entry name" value="PUA"/>
    <property type="match status" value="1"/>
</dbReference>
<evidence type="ECO:0000256" key="5">
    <source>
        <dbReference type="ARBA" id="ARBA00022741"/>
    </source>
</evidence>
<dbReference type="InterPro" id="IPR015947">
    <property type="entry name" value="PUA-like_sf"/>
</dbReference>
<comment type="catalytic activity">
    <reaction evidence="8">
        <text>L-glutamate + ATP = L-glutamyl 5-phosphate + ADP</text>
        <dbReference type="Rhea" id="RHEA:14877"/>
        <dbReference type="ChEBI" id="CHEBI:29985"/>
        <dbReference type="ChEBI" id="CHEBI:30616"/>
        <dbReference type="ChEBI" id="CHEBI:58274"/>
        <dbReference type="ChEBI" id="CHEBI:456216"/>
        <dbReference type="EC" id="2.7.2.11"/>
    </reaction>
</comment>
<proteinExistence type="inferred from homology"/>
<dbReference type="InterPro" id="IPR036393">
    <property type="entry name" value="AceGlu_kinase-like_sf"/>
</dbReference>
<dbReference type="InterPro" id="IPR002478">
    <property type="entry name" value="PUA"/>
</dbReference>
<dbReference type="NCBIfam" id="TIGR01027">
    <property type="entry name" value="proB"/>
    <property type="match status" value="1"/>
</dbReference>
<dbReference type="Gene3D" id="2.30.130.10">
    <property type="entry name" value="PUA domain"/>
    <property type="match status" value="1"/>
</dbReference>
<dbReference type="GO" id="GO:0004349">
    <property type="term" value="F:glutamate 5-kinase activity"/>
    <property type="evidence" value="ECO:0007669"/>
    <property type="project" value="UniProtKB-UniRule"/>
</dbReference>
<dbReference type="PANTHER" id="PTHR43654">
    <property type="entry name" value="GLUTAMATE 5-KINASE"/>
    <property type="match status" value="1"/>
</dbReference>
<evidence type="ECO:0000256" key="2">
    <source>
        <dbReference type="ARBA" id="ARBA00022605"/>
    </source>
</evidence>
<dbReference type="InterPro" id="IPR011529">
    <property type="entry name" value="Glu_5kinase"/>
</dbReference>
<dbReference type="CDD" id="cd04242">
    <property type="entry name" value="AAK_G5K_ProB"/>
    <property type="match status" value="1"/>
</dbReference>
<dbReference type="InterPro" id="IPR041739">
    <property type="entry name" value="G5K_ProB"/>
</dbReference>
<keyword evidence="11" id="KW-1185">Reference proteome</keyword>
<evidence type="ECO:0000313" key="11">
    <source>
        <dbReference type="Proteomes" id="UP000602087"/>
    </source>
</evidence>
<feature type="binding site" evidence="8">
    <location>
        <position position="26"/>
    </location>
    <ligand>
        <name>ATP</name>
        <dbReference type="ChEBI" id="CHEBI:30616"/>
    </ligand>
</feature>
<keyword evidence="4 8" id="KW-0808">Transferase</keyword>
<feature type="domain" description="PUA" evidence="9">
    <location>
        <begin position="289"/>
        <end position="372"/>
    </location>
</feature>
<comment type="pathway">
    <text evidence="8">Amino-acid biosynthesis; L-proline biosynthesis; L-glutamate 5-semialdehyde from L-glutamate: step 1/2.</text>
</comment>